<dbReference type="Pfam" id="PF07687">
    <property type="entry name" value="M20_dimer"/>
    <property type="match status" value="1"/>
</dbReference>
<dbReference type="InterPro" id="IPR017439">
    <property type="entry name" value="Amidohydrolase"/>
</dbReference>
<feature type="binding site" evidence="1">
    <location>
        <position position="106"/>
    </location>
    <ligand>
        <name>Mn(2+)</name>
        <dbReference type="ChEBI" id="CHEBI:29035"/>
        <label>2</label>
    </ligand>
</feature>
<dbReference type="SUPFAM" id="SSF55031">
    <property type="entry name" value="Bacterial exopeptidase dimerisation domain"/>
    <property type="match status" value="1"/>
</dbReference>
<name>A0A4Q9KFQ2_9ACTN</name>
<evidence type="ECO:0000313" key="3">
    <source>
        <dbReference type="EMBL" id="TBT87214.1"/>
    </source>
</evidence>
<reference evidence="3 4" key="1">
    <citation type="submission" date="2019-01" db="EMBL/GenBank/DDBJ databases">
        <title>Lactibacter flavus gen. nov., sp. nov., a novel bacterium of the family Propionibacteriaceae isolated from raw milk and dairy products.</title>
        <authorList>
            <person name="Huptas C."/>
            <person name="Wenning M."/>
            <person name="Breitenwieser F."/>
            <person name="Doll E."/>
            <person name="Von Neubeck M."/>
            <person name="Busse H.-J."/>
            <person name="Scherer S."/>
        </authorList>
    </citation>
    <scope>NUCLEOTIDE SEQUENCE [LARGE SCALE GENOMIC DNA]</scope>
    <source>
        <strain evidence="3 4">KCTC 33808</strain>
    </source>
</reference>
<feature type="binding site" evidence="1">
    <location>
        <position position="372"/>
    </location>
    <ligand>
        <name>Mn(2+)</name>
        <dbReference type="ChEBI" id="CHEBI:29035"/>
        <label>2</label>
    </ligand>
</feature>
<organism evidence="3 4">
    <name type="scientific">Propioniciclava sinopodophylli</name>
    <dbReference type="NCBI Taxonomy" id="1837344"/>
    <lineage>
        <taxon>Bacteria</taxon>
        <taxon>Bacillati</taxon>
        <taxon>Actinomycetota</taxon>
        <taxon>Actinomycetes</taxon>
        <taxon>Propionibacteriales</taxon>
        <taxon>Propionibacteriaceae</taxon>
        <taxon>Propioniciclava</taxon>
    </lineage>
</organism>
<keyword evidence="1" id="KW-0479">Metal-binding</keyword>
<feature type="binding site" evidence="1">
    <location>
        <position position="170"/>
    </location>
    <ligand>
        <name>Mn(2+)</name>
        <dbReference type="ChEBI" id="CHEBI:29035"/>
        <label>2</label>
    </ligand>
</feature>
<dbReference type="Gene3D" id="3.40.630.10">
    <property type="entry name" value="Zn peptidases"/>
    <property type="match status" value="1"/>
</dbReference>
<dbReference type="PIRSF" id="PIRSF005962">
    <property type="entry name" value="Pept_M20D_amidohydro"/>
    <property type="match status" value="1"/>
</dbReference>
<evidence type="ECO:0000259" key="2">
    <source>
        <dbReference type="Pfam" id="PF07687"/>
    </source>
</evidence>
<dbReference type="PANTHER" id="PTHR11014">
    <property type="entry name" value="PEPTIDASE M20 FAMILY MEMBER"/>
    <property type="match status" value="1"/>
</dbReference>
<dbReference type="InterPro" id="IPR036264">
    <property type="entry name" value="Bact_exopeptidase_dim_dom"/>
</dbReference>
<feature type="binding site" evidence="1">
    <location>
        <position position="108"/>
    </location>
    <ligand>
        <name>Mn(2+)</name>
        <dbReference type="ChEBI" id="CHEBI:29035"/>
        <label>2</label>
    </ligand>
</feature>
<dbReference type="GO" id="GO:0046872">
    <property type="term" value="F:metal ion binding"/>
    <property type="evidence" value="ECO:0007669"/>
    <property type="project" value="UniProtKB-KW"/>
</dbReference>
<dbReference type="CDD" id="cd03886">
    <property type="entry name" value="M20_Acy1"/>
    <property type="match status" value="1"/>
</dbReference>
<keyword evidence="4" id="KW-1185">Reference proteome</keyword>
<dbReference type="OrthoDB" id="9777385at2"/>
<dbReference type="PANTHER" id="PTHR11014:SF63">
    <property type="entry name" value="METALLOPEPTIDASE, PUTATIVE (AFU_ORTHOLOGUE AFUA_6G09600)-RELATED"/>
    <property type="match status" value="1"/>
</dbReference>
<dbReference type="InterPro" id="IPR002933">
    <property type="entry name" value="Peptidase_M20"/>
</dbReference>
<proteinExistence type="predicted"/>
<dbReference type="Pfam" id="PF01546">
    <property type="entry name" value="Peptidase_M20"/>
    <property type="match status" value="1"/>
</dbReference>
<dbReference type="EMBL" id="SDMQ01000002">
    <property type="protein sequence ID" value="TBT87214.1"/>
    <property type="molecule type" value="Genomic_DNA"/>
</dbReference>
<accession>A0A4Q9KFQ2</accession>
<dbReference type="Proteomes" id="UP000292373">
    <property type="component" value="Unassembled WGS sequence"/>
</dbReference>
<comment type="caution">
    <text evidence="3">The sequence shown here is derived from an EMBL/GenBank/DDBJ whole genome shotgun (WGS) entry which is preliminary data.</text>
</comment>
<keyword evidence="1" id="KW-0464">Manganese</keyword>
<protein>
    <submittedName>
        <fullName evidence="3">Amidohydrolase</fullName>
    </submittedName>
</protein>
<dbReference type="InterPro" id="IPR011650">
    <property type="entry name" value="Peptidase_M20_dimer"/>
</dbReference>
<comment type="cofactor">
    <cofactor evidence="1">
        <name>Mn(2+)</name>
        <dbReference type="ChEBI" id="CHEBI:29035"/>
    </cofactor>
    <text evidence="1">The Mn(2+) ion enhances activity.</text>
</comment>
<dbReference type="SUPFAM" id="SSF53187">
    <property type="entry name" value="Zn-dependent exopeptidases"/>
    <property type="match status" value="1"/>
</dbReference>
<feature type="domain" description="Peptidase M20 dimerisation" evidence="2">
    <location>
        <begin position="197"/>
        <end position="287"/>
    </location>
</feature>
<keyword evidence="3" id="KW-0378">Hydrolase</keyword>
<sequence>MPDYLAEAAGLAAEITDLRHRLHRWPEIGNDLPRTQAAVLEALAGLDLEVTTGEATTSVTAVLRGGAGASADKPVVLLRGDMDGLPVQEETGMPFASERDGHMHACGHDVHTATLVGAAKLLHAHRDELPGDIVFMFQPGEEVLSGANHMLAEGVLEAAGRTVDRAFGLHTFSANFAPGTWTTRPGTLMAASDLVAVDIIGRGGHGSAPFMGNDPVPVMAEVILAIQTMIAKKFSNADPIIVNVGVANAGGAANIIPEKCHLEMSIRTFSAGARERVRPLITQLIEGIASAHGCRAEVDYRLGVSPTVNDPEVVDFVGRVVGGLVGERYSVLEEPLGGSEDFSEVLARVPGAFLFYSGVPRGSSMADTSYNHSATAWFDDEPIAEAMVVYAALAHESLVELSRAAG</sequence>
<dbReference type="RefSeq" id="WP_131167000.1">
    <property type="nucleotide sequence ID" value="NZ_SDMQ01000002.1"/>
</dbReference>
<gene>
    <name evidence="3" type="ORF">ET989_02560</name>
</gene>
<dbReference type="GO" id="GO:0016787">
    <property type="term" value="F:hydrolase activity"/>
    <property type="evidence" value="ECO:0007669"/>
    <property type="project" value="UniProtKB-KW"/>
</dbReference>
<dbReference type="AlphaFoldDB" id="A0A4Q9KFQ2"/>
<dbReference type="NCBIfam" id="TIGR01891">
    <property type="entry name" value="amidohydrolases"/>
    <property type="match status" value="1"/>
</dbReference>
<evidence type="ECO:0000256" key="1">
    <source>
        <dbReference type="PIRSR" id="PIRSR005962-1"/>
    </source>
</evidence>
<evidence type="ECO:0000313" key="4">
    <source>
        <dbReference type="Proteomes" id="UP000292373"/>
    </source>
</evidence>
<dbReference type="Gene3D" id="3.30.70.360">
    <property type="match status" value="1"/>
</dbReference>
<feature type="binding site" evidence="1">
    <location>
        <position position="142"/>
    </location>
    <ligand>
        <name>Mn(2+)</name>
        <dbReference type="ChEBI" id="CHEBI:29035"/>
        <label>2</label>
    </ligand>
</feature>